<dbReference type="SUPFAM" id="SSF101874">
    <property type="entry name" value="YceI-like"/>
    <property type="match status" value="1"/>
</dbReference>
<feature type="domain" description="Lipid/polyisoprenoid-binding YceI-like" evidence="2">
    <location>
        <begin position="25"/>
        <end position="189"/>
    </location>
</feature>
<dbReference type="Gene3D" id="2.40.128.110">
    <property type="entry name" value="Lipid/polyisoprenoid-binding, YceI-like"/>
    <property type="match status" value="1"/>
</dbReference>
<keyword evidence="1" id="KW-0732">Signal</keyword>
<dbReference type="Proteomes" id="UP000823790">
    <property type="component" value="Unassembled WGS sequence"/>
</dbReference>
<dbReference type="SMART" id="SM00867">
    <property type="entry name" value="YceI"/>
    <property type="match status" value="1"/>
</dbReference>
<evidence type="ECO:0000313" key="3">
    <source>
        <dbReference type="EMBL" id="MBP1475299.1"/>
    </source>
</evidence>
<dbReference type="EMBL" id="JAGJRS010000026">
    <property type="protein sequence ID" value="MBP1475299.1"/>
    <property type="molecule type" value="Genomic_DNA"/>
</dbReference>
<dbReference type="PANTHER" id="PTHR34406:SF1">
    <property type="entry name" value="PROTEIN YCEI"/>
    <property type="match status" value="1"/>
</dbReference>
<proteinExistence type="predicted"/>
<reference evidence="3 4" key="1">
    <citation type="submission" date="2021-04" db="EMBL/GenBank/DDBJ databases">
        <authorList>
            <person name="Huq M.A."/>
        </authorList>
    </citation>
    <scope>NUCLEOTIDE SEQUENCE [LARGE SCALE GENOMIC DNA]</scope>
    <source>
        <strain evidence="3 4">MAH-13</strain>
    </source>
</reference>
<evidence type="ECO:0000313" key="4">
    <source>
        <dbReference type="Proteomes" id="UP000823790"/>
    </source>
</evidence>
<comment type="caution">
    <text evidence="3">The sequence shown here is derived from an EMBL/GenBank/DDBJ whole genome shotgun (WGS) entry which is preliminary data.</text>
</comment>
<dbReference type="InterPro" id="IPR007372">
    <property type="entry name" value="Lipid/polyisoprenoid-bd_YceI"/>
</dbReference>
<dbReference type="PANTHER" id="PTHR34406">
    <property type="entry name" value="PROTEIN YCEI"/>
    <property type="match status" value="1"/>
</dbReference>
<dbReference type="Pfam" id="PF04264">
    <property type="entry name" value="YceI"/>
    <property type="match status" value="1"/>
</dbReference>
<evidence type="ECO:0000259" key="2">
    <source>
        <dbReference type="SMART" id="SM00867"/>
    </source>
</evidence>
<accession>A0ABS4DQG4</accession>
<organism evidence="3 4">
    <name type="scientific">Frateuria flava</name>
    <dbReference type="NCBI Taxonomy" id="2821489"/>
    <lineage>
        <taxon>Bacteria</taxon>
        <taxon>Pseudomonadati</taxon>
        <taxon>Pseudomonadota</taxon>
        <taxon>Gammaproteobacteria</taxon>
        <taxon>Lysobacterales</taxon>
        <taxon>Rhodanobacteraceae</taxon>
        <taxon>Frateuria</taxon>
    </lineage>
</organism>
<protein>
    <submittedName>
        <fullName evidence="3">YceI family protein</fullName>
    </submittedName>
</protein>
<dbReference type="RefSeq" id="WP_209621757.1">
    <property type="nucleotide sequence ID" value="NZ_JAGJRS010000026.1"/>
</dbReference>
<sequence length="192" mass="20620">MRMFKTVLFAGLFGAAALAQAAPVTYQLDPHHTMVLFSWSHFGFSHPTAELGLGQGTLVFDPDHPEQASVQVTLPMTGLDTHVPALDEHLAKPDFLDAAKYPTVTYKSTKVEPLGKNHFRITGDLTVHGVTKPVVLDATLNRIGKHPMSGDPSIGFDATGTLKRSDFGVSAYVPNVSDEITLHITTEGSAGK</sequence>
<name>A0ABS4DQG4_9GAMM</name>
<keyword evidence="4" id="KW-1185">Reference proteome</keyword>
<feature type="chain" id="PRO_5046351742" evidence="1">
    <location>
        <begin position="22"/>
        <end position="192"/>
    </location>
</feature>
<dbReference type="InterPro" id="IPR036761">
    <property type="entry name" value="TTHA0802/YceI-like_sf"/>
</dbReference>
<gene>
    <name evidence="3" type="ORF">J7I44_13375</name>
</gene>
<feature type="signal peptide" evidence="1">
    <location>
        <begin position="1"/>
        <end position="21"/>
    </location>
</feature>
<evidence type="ECO:0000256" key="1">
    <source>
        <dbReference type="SAM" id="SignalP"/>
    </source>
</evidence>